<proteinExistence type="predicted"/>
<evidence type="ECO:0008006" key="4">
    <source>
        <dbReference type="Google" id="ProtNLM"/>
    </source>
</evidence>
<evidence type="ECO:0000313" key="3">
    <source>
        <dbReference type="Proteomes" id="UP000799118"/>
    </source>
</evidence>
<sequence length="183" mass="21244">MPQKPGTKFLLPLGLFHIKHVLMQAEAFTMKEIDKSNKASEDSSKPFTLMQAEESVLKEADDLRDKKRRKSDKGRMAQIQAAKTLSYSQPSSTPSPSVPVDPSLNDCSDEENHLERELKWLKQRGDKFKHIKDAATKQAKYWKEKACDHKEELESLGKDLKVKEKEWNMKEKNLEMQKEWLQD</sequence>
<evidence type="ECO:0000313" key="2">
    <source>
        <dbReference type="EMBL" id="KAE9399835.1"/>
    </source>
</evidence>
<accession>A0A6A4HSX8</accession>
<feature type="region of interest" description="Disordered" evidence="1">
    <location>
        <begin position="58"/>
        <end position="111"/>
    </location>
</feature>
<organism evidence="2 3">
    <name type="scientific">Gymnopus androsaceus JB14</name>
    <dbReference type="NCBI Taxonomy" id="1447944"/>
    <lineage>
        <taxon>Eukaryota</taxon>
        <taxon>Fungi</taxon>
        <taxon>Dikarya</taxon>
        <taxon>Basidiomycota</taxon>
        <taxon>Agaricomycotina</taxon>
        <taxon>Agaricomycetes</taxon>
        <taxon>Agaricomycetidae</taxon>
        <taxon>Agaricales</taxon>
        <taxon>Marasmiineae</taxon>
        <taxon>Omphalotaceae</taxon>
        <taxon>Gymnopus</taxon>
    </lineage>
</organism>
<dbReference type="EMBL" id="ML769464">
    <property type="protein sequence ID" value="KAE9399835.1"/>
    <property type="molecule type" value="Genomic_DNA"/>
</dbReference>
<reference evidence="2" key="1">
    <citation type="journal article" date="2019" name="Environ. Microbiol.">
        <title>Fungal ecological strategies reflected in gene transcription - a case study of two litter decomposers.</title>
        <authorList>
            <person name="Barbi F."/>
            <person name="Kohler A."/>
            <person name="Barry K."/>
            <person name="Baskaran P."/>
            <person name="Daum C."/>
            <person name="Fauchery L."/>
            <person name="Ihrmark K."/>
            <person name="Kuo A."/>
            <person name="LaButti K."/>
            <person name="Lipzen A."/>
            <person name="Morin E."/>
            <person name="Grigoriev I.V."/>
            <person name="Henrissat B."/>
            <person name="Lindahl B."/>
            <person name="Martin F."/>
        </authorList>
    </citation>
    <scope>NUCLEOTIDE SEQUENCE</scope>
    <source>
        <strain evidence="2">JB14</strain>
    </source>
</reference>
<dbReference type="Proteomes" id="UP000799118">
    <property type="component" value="Unassembled WGS sequence"/>
</dbReference>
<evidence type="ECO:0000256" key="1">
    <source>
        <dbReference type="SAM" id="MobiDB-lite"/>
    </source>
</evidence>
<protein>
    <recommendedName>
        <fullName evidence="4">No apical meristem-associated C-terminal domain-containing protein</fullName>
    </recommendedName>
</protein>
<dbReference type="AlphaFoldDB" id="A0A6A4HSX8"/>
<gene>
    <name evidence="2" type="ORF">BT96DRAFT_939145</name>
</gene>
<feature type="compositionally biased region" description="Low complexity" evidence="1">
    <location>
        <begin position="86"/>
        <end position="103"/>
    </location>
</feature>
<name>A0A6A4HSX8_9AGAR</name>
<keyword evidence="3" id="KW-1185">Reference proteome</keyword>